<organism evidence="2 3">
    <name type="scientific">Thalassotalea algicola</name>
    <dbReference type="NCBI Taxonomy" id="2716224"/>
    <lineage>
        <taxon>Bacteria</taxon>
        <taxon>Pseudomonadati</taxon>
        <taxon>Pseudomonadota</taxon>
        <taxon>Gammaproteobacteria</taxon>
        <taxon>Alteromonadales</taxon>
        <taxon>Colwelliaceae</taxon>
        <taxon>Thalassotalea</taxon>
    </lineage>
</organism>
<evidence type="ECO:0000313" key="3">
    <source>
        <dbReference type="Proteomes" id="UP000568664"/>
    </source>
</evidence>
<keyword evidence="1" id="KW-0812">Transmembrane</keyword>
<keyword evidence="1" id="KW-1133">Transmembrane helix</keyword>
<dbReference type="EMBL" id="JABBXH010000003">
    <property type="protein sequence ID" value="NMP31885.1"/>
    <property type="molecule type" value="Genomic_DNA"/>
</dbReference>
<dbReference type="RefSeq" id="WP_169075218.1">
    <property type="nucleotide sequence ID" value="NZ_JABBXH010000003.1"/>
</dbReference>
<feature type="transmembrane region" description="Helical" evidence="1">
    <location>
        <begin position="43"/>
        <end position="60"/>
    </location>
</feature>
<keyword evidence="1" id="KW-0472">Membrane</keyword>
<reference evidence="2 3" key="1">
    <citation type="submission" date="2020-04" db="EMBL/GenBank/DDBJ databases">
        <title>Thalassotalea sp. M1531, isolated from the surface of marine red alga.</title>
        <authorList>
            <person name="Pang L."/>
            <person name="Lu D.-C."/>
        </authorList>
    </citation>
    <scope>NUCLEOTIDE SEQUENCE [LARGE SCALE GENOMIC DNA]</scope>
    <source>
        <strain evidence="2 3">M1531</strain>
    </source>
</reference>
<evidence type="ECO:0000313" key="2">
    <source>
        <dbReference type="EMBL" id="NMP31885.1"/>
    </source>
</evidence>
<dbReference type="Proteomes" id="UP000568664">
    <property type="component" value="Unassembled WGS sequence"/>
</dbReference>
<evidence type="ECO:0000256" key="1">
    <source>
        <dbReference type="SAM" id="Phobius"/>
    </source>
</evidence>
<proteinExistence type="predicted"/>
<protein>
    <submittedName>
        <fullName evidence="2">Uncharacterized protein</fullName>
    </submittedName>
</protein>
<dbReference type="AlphaFoldDB" id="A0A7Y0LEV2"/>
<keyword evidence="3" id="KW-1185">Reference proteome</keyword>
<gene>
    <name evidence="2" type="ORF">HII17_09935</name>
</gene>
<comment type="caution">
    <text evidence="2">The sequence shown here is derived from an EMBL/GenBank/DDBJ whole genome shotgun (WGS) entry which is preliminary data.</text>
</comment>
<sequence>MSTFDEQLKWRIETADSAMVLSEAPDFANDIWRRHQVKQLTKVVSVTVCSALIAISGWMYNMSQSPVAMPAYIVQSHQYEQQLANYAQVQLSDTHSAIIANWHHELSVIDQTLERGKGNLYNVELWQRRTNLLKMMVDFYTKPIDLYEI</sequence>
<accession>A0A7Y0LEV2</accession>
<name>A0A7Y0LEV2_9GAMM</name>